<gene>
    <name evidence="1" type="ORF">OCBIM_22022162mg</name>
</gene>
<sequence>MDYGPHDHKFKLYNQRVVPLSKAHNTASSLYLQNKKQKQNEVSYSDNQIIRCEKAI</sequence>
<proteinExistence type="predicted"/>
<organism evidence="1">
    <name type="scientific">Octopus bimaculoides</name>
    <name type="common">California two-spotted octopus</name>
    <dbReference type="NCBI Taxonomy" id="37653"/>
    <lineage>
        <taxon>Eukaryota</taxon>
        <taxon>Metazoa</taxon>
        <taxon>Spiralia</taxon>
        <taxon>Lophotrochozoa</taxon>
        <taxon>Mollusca</taxon>
        <taxon>Cephalopoda</taxon>
        <taxon>Coleoidea</taxon>
        <taxon>Octopodiformes</taxon>
        <taxon>Octopoda</taxon>
        <taxon>Incirrata</taxon>
        <taxon>Octopodidae</taxon>
        <taxon>Octopus</taxon>
    </lineage>
</organism>
<reference evidence="1" key="1">
    <citation type="submission" date="2015-07" db="EMBL/GenBank/DDBJ databases">
        <title>MeaNS - Measles Nucleotide Surveillance Program.</title>
        <authorList>
            <person name="Tran T."/>
            <person name="Druce J."/>
        </authorList>
    </citation>
    <scope>NUCLEOTIDE SEQUENCE</scope>
    <source>
        <strain evidence="1">UCB-OBI-ISO-001</strain>
        <tissue evidence="1">Gonad</tissue>
    </source>
</reference>
<name>A0A0L8H4Y7_OCTBM</name>
<protein>
    <submittedName>
        <fullName evidence="1">Uncharacterized protein</fullName>
    </submittedName>
</protein>
<accession>A0A0L8H4Y7</accession>
<evidence type="ECO:0000313" key="1">
    <source>
        <dbReference type="EMBL" id="KOF84361.1"/>
    </source>
</evidence>
<dbReference type="AlphaFoldDB" id="A0A0L8H4Y7"/>
<dbReference type="EMBL" id="KQ419180">
    <property type="protein sequence ID" value="KOF84361.1"/>
    <property type="molecule type" value="Genomic_DNA"/>
</dbReference>